<dbReference type="GO" id="GO:0042254">
    <property type="term" value="P:ribosome biogenesis"/>
    <property type="evidence" value="ECO:0007669"/>
    <property type="project" value="InterPro"/>
</dbReference>
<dbReference type="Gene3D" id="2.130.10.10">
    <property type="entry name" value="YVTN repeat-like/Quinoprotein amine dehydrogenase"/>
    <property type="match status" value="1"/>
</dbReference>
<proteinExistence type="predicted"/>
<name>A0A078G0D1_BRANA</name>
<dbReference type="Proteomes" id="UP000028999">
    <property type="component" value="Unassembled WGS sequence"/>
</dbReference>
<keyword evidence="2" id="KW-1185">Reference proteome</keyword>
<accession>A0A078G0D1</accession>
<dbReference type="PANTHER" id="PTHR17605">
    <property type="entry name" value="RIBOSOME BIOGENESIS PROTEIN BOP1 BLOCK OF PROLIFERATION 1 PROTEIN"/>
    <property type="match status" value="1"/>
</dbReference>
<dbReference type="PaxDb" id="3708-A0A078G0D1"/>
<evidence type="ECO:0000313" key="1">
    <source>
        <dbReference type="EMBL" id="CDY18949.1"/>
    </source>
</evidence>
<dbReference type="AlphaFoldDB" id="A0A078G0D1"/>
<dbReference type="Gramene" id="CDY18949">
    <property type="protein sequence ID" value="CDY18949"/>
    <property type="gene ID" value="GSBRNA2T00006164001"/>
</dbReference>
<dbReference type="InterPro" id="IPR028598">
    <property type="entry name" value="BOP1/Erb1"/>
</dbReference>
<dbReference type="SUPFAM" id="SSF50978">
    <property type="entry name" value="WD40 repeat-like"/>
    <property type="match status" value="1"/>
</dbReference>
<organism evidence="1 2">
    <name type="scientific">Brassica napus</name>
    <name type="common">Rape</name>
    <dbReference type="NCBI Taxonomy" id="3708"/>
    <lineage>
        <taxon>Eukaryota</taxon>
        <taxon>Viridiplantae</taxon>
        <taxon>Streptophyta</taxon>
        <taxon>Embryophyta</taxon>
        <taxon>Tracheophyta</taxon>
        <taxon>Spermatophyta</taxon>
        <taxon>Magnoliopsida</taxon>
        <taxon>eudicotyledons</taxon>
        <taxon>Gunneridae</taxon>
        <taxon>Pentapetalae</taxon>
        <taxon>rosids</taxon>
        <taxon>malvids</taxon>
        <taxon>Brassicales</taxon>
        <taxon>Brassicaceae</taxon>
        <taxon>Brassiceae</taxon>
        <taxon>Brassica</taxon>
    </lineage>
</organism>
<dbReference type="STRING" id="3708.A0A078G0D1"/>
<dbReference type="Pfam" id="PF00400">
    <property type="entry name" value="WD40"/>
    <property type="match status" value="1"/>
</dbReference>
<evidence type="ECO:0000313" key="2">
    <source>
        <dbReference type="Proteomes" id="UP000028999"/>
    </source>
</evidence>
<dbReference type="PANTHER" id="PTHR17605:SF0">
    <property type="entry name" value="RIBOSOME BIOGENESIS PROTEIN BOP1"/>
    <property type="match status" value="1"/>
</dbReference>
<dbReference type="InterPro" id="IPR001680">
    <property type="entry name" value="WD40_rpt"/>
</dbReference>
<dbReference type="EMBL" id="LK032090">
    <property type="protein sequence ID" value="CDY18949.1"/>
    <property type="molecule type" value="Genomic_DNA"/>
</dbReference>
<dbReference type="InterPro" id="IPR036322">
    <property type="entry name" value="WD40_repeat_dom_sf"/>
</dbReference>
<sequence length="84" mass="9661">MAIHPGGDNLIVGSKEGKMCWFDMDLSSKPYKTLKNHPKDIVNVAFHRSDPLFASWSEDSTAYVFHGKVYSDLNENPLICRWRF</sequence>
<reference evidence="1 2" key="1">
    <citation type="journal article" date="2014" name="Science">
        <title>Plant genetics. Early allopolyploid evolution in the post-Neolithic Brassica napus oilseed genome.</title>
        <authorList>
            <person name="Chalhoub B."/>
            <person name="Denoeud F."/>
            <person name="Liu S."/>
            <person name="Parkin I.A."/>
            <person name="Tang H."/>
            <person name="Wang X."/>
            <person name="Chiquet J."/>
            <person name="Belcram H."/>
            <person name="Tong C."/>
            <person name="Samans B."/>
            <person name="Correa M."/>
            <person name="Da Silva C."/>
            <person name="Just J."/>
            <person name="Falentin C."/>
            <person name="Koh C.S."/>
            <person name="Le Clainche I."/>
            <person name="Bernard M."/>
            <person name="Bento P."/>
            <person name="Noel B."/>
            <person name="Labadie K."/>
            <person name="Alberti A."/>
            <person name="Charles M."/>
            <person name="Arnaud D."/>
            <person name="Guo H."/>
            <person name="Daviaud C."/>
            <person name="Alamery S."/>
            <person name="Jabbari K."/>
            <person name="Zhao M."/>
            <person name="Edger P.P."/>
            <person name="Chelaifa H."/>
            <person name="Tack D."/>
            <person name="Lassalle G."/>
            <person name="Mestiri I."/>
            <person name="Schnel N."/>
            <person name="Le Paslier M.C."/>
            <person name="Fan G."/>
            <person name="Renault V."/>
            <person name="Bayer P.E."/>
            <person name="Golicz A.A."/>
            <person name="Manoli S."/>
            <person name="Lee T.H."/>
            <person name="Thi V.H."/>
            <person name="Chalabi S."/>
            <person name="Hu Q."/>
            <person name="Fan C."/>
            <person name="Tollenaere R."/>
            <person name="Lu Y."/>
            <person name="Battail C."/>
            <person name="Shen J."/>
            <person name="Sidebottom C.H."/>
            <person name="Wang X."/>
            <person name="Canaguier A."/>
            <person name="Chauveau A."/>
            <person name="Berard A."/>
            <person name="Deniot G."/>
            <person name="Guan M."/>
            <person name="Liu Z."/>
            <person name="Sun F."/>
            <person name="Lim Y.P."/>
            <person name="Lyons E."/>
            <person name="Town C.D."/>
            <person name="Bancroft I."/>
            <person name="Wang X."/>
            <person name="Meng J."/>
            <person name="Ma J."/>
            <person name="Pires J.C."/>
            <person name="King G.J."/>
            <person name="Brunel D."/>
            <person name="Delourme R."/>
            <person name="Renard M."/>
            <person name="Aury J.M."/>
            <person name="Adams K.L."/>
            <person name="Batley J."/>
            <person name="Snowdon R.J."/>
            <person name="Tost J."/>
            <person name="Edwards D."/>
            <person name="Zhou Y."/>
            <person name="Hua W."/>
            <person name="Sharpe A.G."/>
            <person name="Paterson A.H."/>
            <person name="Guan C."/>
            <person name="Wincker P."/>
        </authorList>
    </citation>
    <scope>NUCLEOTIDE SEQUENCE [LARGE SCALE GENOMIC DNA]</scope>
    <source>
        <strain evidence="2">cv. Darmor-bzh</strain>
    </source>
</reference>
<dbReference type="InterPro" id="IPR015943">
    <property type="entry name" value="WD40/YVTN_repeat-like_dom_sf"/>
</dbReference>
<dbReference type="SMART" id="SM00320">
    <property type="entry name" value="WD40"/>
    <property type="match status" value="1"/>
</dbReference>
<gene>
    <name evidence="1" type="primary">BnaC04g04010D</name>
    <name evidence="1" type="ORF">GSBRNA2T00006164001</name>
</gene>
<protein>
    <submittedName>
        <fullName evidence="1">BnaC04g04010D protein</fullName>
    </submittedName>
</protein>